<feature type="compositionally biased region" description="Basic and acidic residues" evidence="1">
    <location>
        <begin position="95"/>
        <end position="105"/>
    </location>
</feature>
<dbReference type="GeneID" id="54304561"/>
<dbReference type="RefSeq" id="XP_033402524.1">
    <property type="nucleotide sequence ID" value="XM_033547054.1"/>
</dbReference>
<organism evidence="2 3">
    <name type="scientific">Aplosporella prunicola CBS 121167</name>
    <dbReference type="NCBI Taxonomy" id="1176127"/>
    <lineage>
        <taxon>Eukaryota</taxon>
        <taxon>Fungi</taxon>
        <taxon>Dikarya</taxon>
        <taxon>Ascomycota</taxon>
        <taxon>Pezizomycotina</taxon>
        <taxon>Dothideomycetes</taxon>
        <taxon>Dothideomycetes incertae sedis</taxon>
        <taxon>Botryosphaeriales</taxon>
        <taxon>Aplosporellaceae</taxon>
        <taxon>Aplosporella</taxon>
    </lineage>
</organism>
<protein>
    <submittedName>
        <fullName evidence="2">Uncharacterized protein</fullName>
    </submittedName>
</protein>
<sequence length="156" mass="17833">MRRAPVAANTLDMVYLALLLSRETQVQTPLHAFRLCHLRRRAPSYVRLCRPRRGEECLTTLSRGWAFSCEDCHQTQRKDAFHPPCPRRYPQRSTSRSDNDCESNKKPMGPVELPASESIGAFLSRGITNANEAFFAMLQGQQRPERLAARVFSAWL</sequence>
<keyword evidence="3" id="KW-1185">Reference proteome</keyword>
<evidence type="ECO:0000256" key="1">
    <source>
        <dbReference type="SAM" id="MobiDB-lite"/>
    </source>
</evidence>
<dbReference type="EMBL" id="ML995475">
    <property type="protein sequence ID" value="KAF2146815.1"/>
    <property type="molecule type" value="Genomic_DNA"/>
</dbReference>
<dbReference type="AlphaFoldDB" id="A0A6A6BU71"/>
<accession>A0A6A6BU71</accession>
<feature type="region of interest" description="Disordered" evidence="1">
    <location>
        <begin position="77"/>
        <end position="112"/>
    </location>
</feature>
<dbReference type="Proteomes" id="UP000799438">
    <property type="component" value="Unassembled WGS sequence"/>
</dbReference>
<name>A0A6A6BU71_9PEZI</name>
<proteinExistence type="predicted"/>
<reference evidence="2" key="1">
    <citation type="journal article" date="2020" name="Stud. Mycol.">
        <title>101 Dothideomycetes genomes: a test case for predicting lifestyles and emergence of pathogens.</title>
        <authorList>
            <person name="Haridas S."/>
            <person name="Albert R."/>
            <person name="Binder M."/>
            <person name="Bloem J."/>
            <person name="Labutti K."/>
            <person name="Salamov A."/>
            <person name="Andreopoulos B."/>
            <person name="Baker S."/>
            <person name="Barry K."/>
            <person name="Bills G."/>
            <person name="Bluhm B."/>
            <person name="Cannon C."/>
            <person name="Castanera R."/>
            <person name="Culley D."/>
            <person name="Daum C."/>
            <person name="Ezra D."/>
            <person name="Gonzalez J."/>
            <person name="Henrissat B."/>
            <person name="Kuo A."/>
            <person name="Liang C."/>
            <person name="Lipzen A."/>
            <person name="Lutzoni F."/>
            <person name="Magnuson J."/>
            <person name="Mondo S."/>
            <person name="Nolan M."/>
            <person name="Ohm R."/>
            <person name="Pangilinan J."/>
            <person name="Park H.-J."/>
            <person name="Ramirez L."/>
            <person name="Alfaro M."/>
            <person name="Sun H."/>
            <person name="Tritt A."/>
            <person name="Yoshinaga Y."/>
            <person name="Zwiers L.-H."/>
            <person name="Turgeon B."/>
            <person name="Goodwin S."/>
            <person name="Spatafora J."/>
            <person name="Crous P."/>
            <person name="Grigoriev I."/>
        </authorList>
    </citation>
    <scope>NUCLEOTIDE SEQUENCE</scope>
    <source>
        <strain evidence="2">CBS 121167</strain>
    </source>
</reference>
<evidence type="ECO:0000313" key="2">
    <source>
        <dbReference type="EMBL" id="KAF2146815.1"/>
    </source>
</evidence>
<evidence type="ECO:0000313" key="3">
    <source>
        <dbReference type="Proteomes" id="UP000799438"/>
    </source>
</evidence>
<gene>
    <name evidence="2" type="ORF">K452DRAFT_71294</name>
</gene>